<evidence type="ECO:0000313" key="3">
    <source>
        <dbReference type="Proteomes" id="UP000248688"/>
    </source>
</evidence>
<dbReference type="OrthoDB" id="6399850at2"/>
<organism evidence="2 3">
    <name type="scientific">Echinicola strongylocentroti</name>
    <dbReference type="NCBI Taxonomy" id="1795355"/>
    <lineage>
        <taxon>Bacteria</taxon>
        <taxon>Pseudomonadati</taxon>
        <taxon>Bacteroidota</taxon>
        <taxon>Cytophagia</taxon>
        <taxon>Cytophagales</taxon>
        <taxon>Cyclobacteriaceae</taxon>
        <taxon>Echinicola</taxon>
    </lineage>
</organism>
<proteinExistence type="predicted"/>
<keyword evidence="1" id="KW-1133">Transmembrane helix</keyword>
<sequence>MKVMMNFINKTLKGGVFFLIPLILTYVLLGKVIRIIHPVAFKISQSLHDDQEKVLDFSYVMAIILVIILCFVLGLVASSSVGVTFVTWIENNILTMFPAYRLMKSTFQSAAGIRENKDLPVVLVPMDGLVLGFLVDELPEGDKLVFVPGSPDPWSGNLIIYKSSQVKPTNMTQPEALRILKQTGIGETDKFIKSIYQNKVE</sequence>
<accession>A0A2Z4ID48</accession>
<evidence type="ECO:0000256" key="1">
    <source>
        <dbReference type="SAM" id="Phobius"/>
    </source>
</evidence>
<reference evidence="2 3" key="1">
    <citation type="submission" date="2018-06" db="EMBL/GenBank/DDBJ databases">
        <title>Echinicola strongylocentroti sp. nov., isolated from a sea urchin Strongylocentrotus intermedius.</title>
        <authorList>
            <person name="Bae S.S."/>
        </authorList>
    </citation>
    <scope>NUCLEOTIDE SEQUENCE [LARGE SCALE GENOMIC DNA]</scope>
    <source>
        <strain evidence="2 3">MEBiC08714</strain>
    </source>
</reference>
<dbReference type="AlphaFoldDB" id="A0A2Z4ID48"/>
<dbReference type="EMBL" id="CP030041">
    <property type="protein sequence ID" value="AWW28922.1"/>
    <property type="molecule type" value="Genomic_DNA"/>
</dbReference>
<keyword evidence="1" id="KW-0812">Transmembrane</keyword>
<feature type="transmembrane region" description="Helical" evidence="1">
    <location>
        <begin position="57"/>
        <end position="89"/>
    </location>
</feature>
<keyword evidence="1" id="KW-0472">Membrane</keyword>
<dbReference type="KEGG" id="est:DN752_01555"/>
<dbReference type="InterPro" id="IPR007462">
    <property type="entry name" value="COV1-like"/>
</dbReference>
<gene>
    <name evidence="2" type="ORF">DN752_01555</name>
</gene>
<evidence type="ECO:0000313" key="2">
    <source>
        <dbReference type="EMBL" id="AWW28922.1"/>
    </source>
</evidence>
<evidence type="ECO:0008006" key="4">
    <source>
        <dbReference type="Google" id="ProtNLM"/>
    </source>
</evidence>
<dbReference type="Proteomes" id="UP000248688">
    <property type="component" value="Chromosome"/>
</dbReference>
<dbReference type="Pfam" id="PF04367">
    <property type="entry name" value="DUF502"/>
    <property type="match status" value="1"/>
</dbReference>
<keyword evidence="3" id="KW-1185">Reference proteome</keyword>
<name>A0A2Z4ID48_9BACT</name>
<feature type="transmembrane region" description="Helical" evidence="1">
    <location>
        <begin position="12"/>
        <end position="37"/>
    </location>
</feature>
<protein>
    <recommendedName>
        <fullName evidence="4">DUF502 domain-containing protein</fullName>
    </recommendedName>
</protein>